<evidence type="ECO:0000313" key="1">
    <source>
        <dbReference type="EMBL" id="KAJ1215446.1"/>
    </source>
</evidence>
<keyword evidence="2" id="KW-1185">Reference proteome</keyword>
<accession>A0AAV7WRY4</accession>
<proteinExistence type="predicted"/>
<organism evidence="1 2">
    <name type="scientific">Pleurodeles waltl</name>
    <name type="common">Iberian ribbed newt</name>
    <dbReference type="NCBI Taxonomy" id="8319"/>
    <lineage>
        <taxon>Eukaryota</taxon>
        <taxon>Metazoa</taxon>
        <taxon>Chordata</taxon>
        <taxon>Craniata</taxon>
        <taxon>Vertebrata</taxon>
        <taxon>Euteleostomi</taxon>
        <taxon>Amphibia</taxon>
        <taxon>Batrachia</taxon>
        <taxon>Caudata</taxon>
        <taxon>Salamandroidea</taxon>
        <taxon>Salamandridae</taxon>
        <taxon>Pleurodelinae</taxon>
        <taxon>Pleurodeles</taxon>
    </lineage>
</organism>
<reference evidence="1" key="1">
    <citation type="journal article" date="2022" name="bioRxiv">
        <title>Sequencing and chromosome-scale assembly of the giantPleurodeles waltlgenome.</title>
        <authorList>
            <person name="Brown T."/>
            <person name="Elewa A."/>
            <person name="Iarovenko S."/>
            <person name="Subramanian E."/>
            <person name="Araus A.J."/>
            <person name="Petzold A."/>
            <person name="Susuki M."/>
            <person name="Suzuki K.-i.T."/>
            <person name="Hayashi T."/>
            <person name="Toyoda A."/>
            <person name="Oliveira C."/>
            <person name="Osipova E."/>
            <person name="Leigh N.D."/>
            <person name="Simon A."/>
            <person name="Yun M.H."/>
        </authorList>
    </citation>
    <scope>NUCLEOTIDE SEQUENCE</scope>
    <source>
        <strain evidence="1">20211129_DDA</strain>
        <tissue evidence="1">Liver</tissue>
    </source>
</reference>
<protein>
    <submittedName>
        <fullName evidence="1">Uncharacterized protein</fullName>
    </submittedName>
</protein>
<sequence>MVGISWLDTRRSEPPIVGSVVNFQLSLTQESLPYTSGGFSVQKTSVIMVFRVISFEVSYPHLMVHCG</sequence>
<evidence type="ECO:0000313" key="2">
    <source>
        <dbReference type="Proteomes" id="UP001066276"/>
    </source>
</evidence>
<comment type="caution">
    <text evidence="1">The sequence shown here is derived from an EMBL/GenBank/DDBJ whole genome shotgun (WGS) entry which is preliminary data.</text>
</comment>
<dbReference type="EMBL" id="JANPWB010000001">
    <property type="protein sequence ID" value="KAJ1215446.1"/>
    <property type="molecule type" value="Genomic_DNA"/>
</dbReference>
<dbReference type="Proteomes" id="UP001066276">
    <property type="component" value="Chromosome 1_1"/>
</dbReference>
<dbReference type="AlphaFoldDB" id="A0AAV7WRY4"/>
<name>A0AAV7WRY4_PLEWA</name>
<gene>
    <name evidence="1" type="ORF">NDU88_003055</name>
</gene>